<dbReference type="SUPFAM" id="SSF54909">
    <property type="entry name" value="Dimeric alpha+beta barrel"/>
    <property type="match status" value="1"/>
</dbReference>
<accession>A0ABW8YBJ7</accession>
<dbReference type="InterPro" id="IPR011008">
    <property type="entry name" value="Dimeric_a/b-barrel"/>
</dbReference>
<dbReference type="Proteomes" id="UP001629059">
    <property type="component" value="Unassembled WGS sequence"/>
</dbReference>
<gene>
    <name evidence="1" type="ORF">ABS768_04125</name>
</gene>
<dbReference type="PANTHER" id="PTHR40257">
    <property type="match status" value="1"/>
</dbReference>
<dbReference type="PANTHER" id="PTHR40257:SF1">
    <property type="entry name" value="DUF1330 DOMAIN-CONTAINING PROTEIN"/>
    <property type="match status" value="1"/>
</dbReference>
<evidence type="ECO:0000313" key="2">
    <source>
        <dbReference type="Proteomes" id="UP001629059"/>
    </source>
</evidence>
<keyword evidence="2" id="KW-1185">Reference proteome</keyword>
<protein>
    <submittedName>
        <fullName evidence="1">DUF1330 domain-containing protein</fullName>
    </submittedName>
</protein>
<dbReference type="RefSeq" id="WP_408073703.1">
    <property type="nucleotide sequence ID" value="NZ_JBELQB010000003.1"/>
</dbReference>
<comment type="caution">
    <text evidence="1">The sequence shown here is derived from an EMBL/GenBank/DDBJ whole genome shotgun (WGS) entry which is preliminary data.</text>
</comment>
<proteinExistence type="predicted"/>
<reference evidence="1 2" key="1">
    <citation type="submission" date="2024-06" db="EMBL/GenBank/DDBJ databases">
        <authorList>
            <person name="Kaempfer P."/>
            <person name="Viver T."/>
        </authorList>
    </citation>
    <scope>NUCLEOTIDE SEQUENCE [LARGE SCALE GENOMIC DNA]</scope>
    <source>
        <strain evidence="1 2">ST-75</strain>
    </source>
</reference>
<name>A0ABW8YBJ7_9FLAO</name>
<organism evidence="1 2">
    <name type="scientific">Flavobacterium rhizophilum</name>
    <dbReference type="NCBI Taxonomy" id="3163296"/>
    <lineage>
        <taxon>Bacteria</taxon>
        <taxon>Pseudomonadati</taxon>
        <taxon>Bacteroidota</taxon>
        <taxon>Flavobacteriia</taxon>
        <taxon>Flavobacteriales</taxon>
        <taxon>Flavobacteriaceae</taxon>
        <taxon>Flavobacterium</taxon>
    </lineage>
</organism>
<dbReference type="Gene3D" id="3.30.70.100">
    <property type="match status" value="1"/>
</dbReference>
<sequence length="142" mass="16460">MENYLEASPDSAKEFYLNFKSEGEIVMLNLLRFKRTADYKNLEYIIPEKEISGQEAYKLYLDGISPLLLEAGSEIIYYGKSKGFLIGPEAEQWDAILLVKHKSIINFIEFAQSKDYLEYAYHRLAALADSRLLPSTEINYYH</sequence>
<evidence type="ECO:0000313" key="1">
    <source>
        <dbReference type="EMBL" id="MFL9836671.1"/>
    </source>
</evidence>
<dbReference type="EMBL" id="JBELQB010000003">
    <property type="protein sequence ID" value="MFL9836671.1"/>
    <property type="molecule type" value="Genomic_DNA"/>
</dbReference>